<protein>
    <recommendedName>
        <fullName evidence="3">DUF4276 family protein</fullName>
    </recommendedName>
</protein>
<dbReference type="AlphaFoldDB" id="A0A0A6RUA6"/>
<proteinExistence type="predicted"/>
<dbReference type="Proteomes" id="UP000030428">
    <property type="component" value="Unassembled WGS sequence"/>
</dbReference>
<reference evidence="1 2" key="1">
    <citation type="journal article" date="2016" name="Front. Microbiol.">
        <title>Single-Cell (Meta-)Genomics of a Dimorphic Candidatus Thiomargarita nelsonii Reveals Genomic Plasticity.</title>
        <authorList>
            <person name="Flood B.E."/>
            <person name="Fliss P."/>
            <person name="Jones D.S."/>
            <person name="Dick G.J."/>
            <person name="Jain S."/>
            <person name="Kaster A.K."/>
            <person name="Winkel M."/>
            <person name="Mussmann M."/>
            <person name="Bailey J."/>
        </authorList>
    </citation>
    <scope>NUCLEOTIDE SEQUENCE [LARGE SCALE GENOMIC DNA]</scope>
    <source>
        <strain evidence="1">Hydrate Ridge</strain>
    </source>
</reference>
<gene>
    <name evidence="1" type="ORF">PN36_15145</name>
</gene>
<accession>A0A0A6RUA6</accession>
<evidence type="ECO:0000313" key="2">
    <source>
        <dbReference type="Proteomes" id="UP000030428"/>
    </source>
</evidence>
<keyword evidence="2" id="KW-1185">Reference proteome</keyword>
<sequence length="213" mass="24578">MNKELYYTLLTDGTSDKALLPILTWLLQQHLGTYTIHADRAELERLPRPPKTLTDKIERCVALYSCDILFIHRDAEKQPLNMRQAEIEIAFKQVRKKLGKSALPKIVCVIPVRMTEAWLLFDEAAIRKAAGNPMGCQKLNIPQITKVEKLPDPKKMLYELLKKASGLSGRRLGKFNVHERVHRVANFIEDFSELRQLPAFQVLEDEIKTLCEW</sequence>
<dbReference type="EMBL" id="JSZA02000054">
    <property type="protein sequence ID" value="KHD07431.1"/>
    <property type="molecule type" value="Genomic_DNA"/>
</dbReference>
<evidence type="ECO:0008006" key="3">
    <source>
        <dbReference type="Google" id="ProtNLM"/>
    </source>
</evidence>
<name>A0A0A6RUA6_9GAMM</name>
<comment type="caution">
    <text evidence="1">The sequence shown here is derived from an EMBL/GenBank/DDBJ whole genome shotgun (WGS) entry which is preliminary data.</text>
</comment>
<evidence type="ECO:0000313" key="1">
    <source>
        <dbReference type="EMBL" id="KHD07431.1"/>
    </source>
</evidence>
<organism evidence="1 2">
    <name type="scientific">Candidatus Thiomargarita nelsonii</name>
    <dbReference type="NCBI Taxonomy" id="1003181"/>
    <lineage>
        <taxon>Bacteria</taxon>
        <taxon>Pseudomonadati</taxon>
        <taxon>Pseudomonadota</taxon>
        <taxon>Gammaproteobacteria</taxon>
        <taxon>Thiotrichales</taxon>
        <taxon>Thiotrichaceae</taxon>
        <taxon>Thiomargarita</taxon>
    </lineage>
</organism>